<gene>
    <name evidence="3" type="ORF">COLO4_01483</name>
    <name evidence="2" type="ORF">COLO4_02459</name>
</gene>
<sequence length="46" mass="5003">MAQVEDRLYAVGTGALSPFIENTSARTSSRDTPVNKVESSSFVRAR</sequence>
<proteinExistence type="predicted"/>
<evidence type="ECO:0000313" key="3">
    <source>
        <dbReference type="EMBL" id="OMP13529.1"/>
    </source>
</evidence>
<reference evidence="2" key="3">
    <citation type="journal article" date="2017" name="Nat. Plants">
        <title>Comparative genomics of two jute species and insight into fibre biogenesis.</title>
        <authorList>
            <person name="Islam M.S."/>
            <person name="Saito J.A."/>
            <person name="Emdad E.M."/>
            <person name="Ahmed B."/>
            <person name="Islam M.M."/>
            <person name="Halim A."/>
            <person name="Hossen Q.M."/>
            <person name="Hossain M.Z."/>
            <person name="Ahmed R."/>
            <person name="Hossain M.S."/>
            <person name="Kabir S.M."/>
            <person name="Khan M.S."/>
            <person name="Khan M.M."/>
            <person name="Hasan R."/>
            <person name="Aktar N."/>
            <person name="Honi U."/>
            <person name="Islam R."/>
            <person name="Rashid M.M."/>
            <person name="Wan X."/>
            <person name="Hou S."/>
            <person name="Haque T."/>
            <person name="Azam M.S."/>
            <person name="Moosa M.M."/>
            <person name="Elias S.M."/>
            <person name="Hasan A.M."/>
            <person name="Mahmood N."/>
            <person name="Shafiuddin M."/>
            <person name="Shahid S."/>
            <person name="Shommu N.S."/>
            <person name="Jahan S."/>
            <person name="Roy S."/>
            <person name="Chowdhury A."/>
            <person name="Akhand A.I."/>
            <person name="Nisho G.M."/>
            <person name="Uddin K.S."/>
            <person name="Rabeya T."/>
            <person name="Hoque S.M."/>
            <person name="Snigdha A.R."/>
            <person name="Mortoza S."/>
            <person name="Matin S.A."/>
            <person name="Islam M.K."/>
            <person name="Lashkar M.Z."/>
            <person name="Zaman M."/>
            <person name="Yuryev A."/>
            <person name="Uddin M.K."/>
            <person name="Rahman M.S."/>
            <person name="Haque M.S."/>
            <person name="Alam M.M."/>
            <person name="Khan H."/>
            <person name="Alam M."/>
        </authorList>
    </citation>
    <scope>NUCLEOTIDE SEQUENCE</scope>
    <source>
        <tissue evidence="2">Whole seedlings</tissue>
    </source>
</reference>
<reference evidence="4" key="1">
    <citation type="submission" date="2013-09" db="EMBL/GenBank/DDBJ databases">
        <title>Corchorus olitorius genome sequencing.</title>
        <authorList>
            <person name="Alam M."/>
            <person name="Haque M.S."/>
            <person name="Islam M.S."/>
            <person name="Emdad E.M."/>
            <person name="Islam M.M."/>
            <person name="Ahmed B."/>
            <person name="Halim A."/>
            <person name="Hossen Q.M.M."/>
            <person name="Hossain M.Z."/>
            <person name="Ahmed R."/>
            <person name="Khan M.M."/>
            <person name="Islam R."/>
            <person name="Rashid M.M."/>
            <person name="Khan S.A."/>
            <person name="Rahman M.S."/>
            <person name="Alam M."/>
            <person name="Yahiya A.S."/>
            <person name="Khan M.S."/>
            <person name="Azam M.S."/>
            <person name="Haque T."/>
            <person name="Lashkar M.Z.H."/>
            <person name="Akhand A.I."/>
            <person name="Morshed G."/>
            <person name="Roy S."/>
            <person name="Uddin K.S."/>
            <person name="Rabeya T."/>
            <person name="Hossain A.S."/>
            <person name="Chowdhury A."/>
            <person name="Snigdha A.R."/>
            <person name="Mortoza M.S."/>
            <person name="Matin S.A."/>
            <person name="Hoque S.M.E."/>
            <person name="Islam M.K."/>
            <person name="Roy D.K."/>
            <person name="Haider R."/>
            <person name="Moosa M.M."/>
            <person name="Elias S.M."/>
            <person name="Hasan A.M."/>
            <person name="Jahan S."/>
            <person name="Shafiuddin M."/>
            <person name="Mahmood N."/>
            <person name="Shommy N.S."/>
        </authorList>
    </citation>
    <scope>NUCLEOTIDE SEQUENCE [LARGE SCALE GENOMIC DNA]</scope>
    <source>
        <strain evidence="4">cv. O-4</strain>
    </source>
</reference>
<name>A0A1R3L113_9ROSI</name>
<keyword evidence="4" id="KW-1185">Reference proteome</keyword>
<evidence type="ECO:0000313" key="2">
    <source>
        <dbReference type="EMBL" id="OMP12997.1"/>
    </source>
</evidence>
<dbReference type="EMBL" id="AWUE01005434">
    <property type="protein sequence ID" value="OMP12997.1"/>
    <property type="molecule type" value="Genomic_DNA"/>
</dbReference>
<evidence type="ECO:0000313" key="4">
    <source>
        <dbReference type="Proteomes" id="UP000187203"/>
    </source>
</evidence>
<dbReference type="AlphaFoldDB" id="A0A1R3L113"/>
<evidence type="ECO:0000256" key="1">
    <source>
        <dbReference type="SAM" id="MobiDB-lite"/>
    </source>
</evidence>
<comment type="caution">
    <text evidence="2">The sequence shown here is derived from an EMBL/GenBank/DDBJ whole genome shotgun (WGS) entry which is preliminary data.</text>
</comment>
<feature type="region of interest" description="Disordered" evidence="1">
    <location>
        <begin position="20"/>
        <end position="46"/>
    </location>
</feature>
<dbReference type="Proteomes" id="UP000187203">
    <property type="component" value="Unassembled WGS sequence"/>
</dbReference>
<accession>A0A1R3L113</accession>
<reference evidence="2" key="2">
    <citation type="submission" date="2013-09" db="EMBL/GenBank/DDBJ databases">
        <authorList>
            <person name="Alam M."/>
            <person name="Haque M.S."/>
            <person name="Islam M.S."/>
            <person name="Emdad E.M."/>
            <person name="Islam M.M."/>
            <person name="Ahmed B."/>
            <person name="Halim A."/>
            <person name="Hossen Q.M.M."/>
            <person name="Hossain M.Z."/>
            <person name="Ahmed R."/>
            <person name="Khan M.M."/>
            <person name="Islam R."/>
            <person name="Rashid M.M."/>
            <person name="Khan S.A."/>
            <person name="Rahman M.S."/>
            <person name="Alam M."/>
            <person name="Yahiya A.S."/>
            <person name="Khan M.S."/>
            <person name="Azam M.S."/>
            <person name="Haque T."/>
            <person name="Lashkar M.Z.H."/>
            <person name="Akhand A.I."/>
            <person name="Morshed G."/>
            <person name="Roy S."/>
            <person name="Uddin K.S."/>
            <person name="Rabeya T."/>
            <person name="Hossain A.S."/>
            <person name="Chowdhury A."/>
            <person name="Snigdha A.R."/>
            <person name="Mortoza M.S."/>
            <person name="Matin S.A."/>
            <person name="Hoque S.M.E."/>
            <person name="Islam M.K."/>
            <person name="Roy D.K."/>
            <person name="Haider R."/>
            <person name="Moosa M.M."/>
            <person name="Elias S.M."/>
            <person name="Hasan A.M."/>
            <person name="Jahan S."/>
            <person name="Shafiuddin M."/>
            <person name="Mahmood N."/>
            <person name="Shommy N.S."/>
        </authorList>
    </citation>
    <scope>NUCLEOTIDE SEQUENCE</scope>
    <source>
        <tissue evidence="2">Whole seedlings</tissue>
    </source>
</reference>
<protein>
    <submittedName>
        <fullName evidence="2">Uncharacterized protein</fullName>
    </submittedName>
</protein>
<dbReference type="EMBL" id="AWUE01004011">
    <property type="protein sequence ID" value="OMP13529.1"/>
    <property type="molecule type" value="Genomic_DNA"/>
</dbReference>
<organism evidence="2 4">
    <name type="scientific">Corchorus olitorius</name>
    <dbReference type="NCBI Taxonomy" id="93759"/>
    <lineage>
        <taxon>Eukaryota</taxon>
        <taxon>Viridiplantae</taxon>
        <taxon>Streptophyta</taxon>
        <taxon>Embryophyta</taxon>
        <taxon>Tracheophyta</taxon>
        <taxon>Spermatophyta</taxon>
        <taxon>Magnoliopsida</taxon>
        <taxon>eudicotyledons</taxon>
        <taxon>Gunneridae</taxon>
        <taxon>Pentapetalae</taxon>
        <taxon>rosids</taxon>
        <taxon>malvids</taxon>
        <taxon>Malvales</taxon>
        <taxon>Malvaceae</taxon>
        <taxon>Grewioideae</taxon>
        <taxon>Apeibeae</taxon>
        <taxon>Corchorus</taxon>
    </lineage>
</organism>